<proteinExistence type="predicted"/>
<gene>
    <name evidence="1" type="ORF">E2C01_041265</name>
</gene>
<sequence>MVQKCVCNCLAGESPGDDVTIITPCSSLSLSSVLEMPGCPSATDTSRHDNLLTHRIGGDLAELDGLLFPKEPNQKATFRFGRLQWRINFSFGPQHLNLN</sequence>
<evidence type="ECO:0000313" key="2">
    <source>
        <dbReference type="Proteomes" id="UP000324222"/>
    </source>
</evidence>
<protein>
    <submittedName>
        <fullName evidence="1">Uncharacterized protein</fullName>
    </submittedName>
</protein>
<dbReference type="EMBL" id="VSRR010007782">
    <property type="protein sequence ID" value="MPC47516.1"/>
    <property type="molecule type" value="Genomic_DNA"/>
</dbReference>
<organism evidence="1 2">
    <name type="scientific">Portunus trituberculatus</name>
    <name type="common">Swimming crab</name>
    <name type="synonym">Neptunus trituberculatus</name>
    <dbReference type="NCBI Taxonomy" id="210409"/>
    <lineage>
        <taxon>Eukaryota</taxon>
        <taxon>Metazoa</taxon>
        <taxon>Ecdysozoa</taxon>
        <taxon>Arthropoda</taxon>
        <taxon>Crustacea</taxon>
        <taxon>Multicrustacea</taxon>
        <taxon>Malacostraca</taxon>
        <taxon>Eumalacostraca</taxon>
        <taxon>Eucarida</taxon>
        <taxon>Decapoda</taxon>
        <taxon>Pleocyemata</taxon>
        <taxon>Brachyura</taxon>
        <taxon>Eubrachyura</taxon>
        <taxon>Portunoidea</taxon>
        <taxon>Portunidae</taxon>
        <taxon>Portuninae</taxon>
        <taxon>Portunus</taxon>
    </lineage>
</organism>
<dbReference type="AlphaFoldDB" id="A0A5B7FPY6"/>
<keyword evidence="2" id="KW-1185">Reference proteome</keyword>
<dbReference type="Proteomes" id="UP000324222">
    <property type="component" value="Unassembled WGS sequence"/>
</dbReference>
<comment type="caution">
    <text evidence="1">The sequence shown here is derived from an EMBL/GenBank/DDBJ whole genome shotgun (WGS) entry which is preliminary data.</text>
</comment>
<accession>A0A5B7FPY6</accession>
<evidence type="ECO:0000313" key="1">
    <source>
        <dbReference type="EMBL" id="MPC47516.1"/>
    </source>
</evidence>
<reference evidence="1 2" key="1">
    <citation type="submission" date="2019-05" db="EMBL/GenBank/DDBJ databases">
        <title>Another draft genome of Portunus trituberculatus and its Hox gene families provides insights of decapod evolution.</title>
        <authorList>
            <person name="Jeong J.-H."/>
            <person name="Song I."/>
            <person name="Kim S."/>
            <person name="Choi T."/>
            <person name="Kim D."/>
            <person name="Ryu S."/>
            <person name="Kim W."/>
        </authorList>
    </citation>
    <scope>NUCLEOTIDE SEQUENCE [LARGE SCALE GENOMIC DNA]</scope>
    <source>
        <tissue evidence="1">Muscle</tissue>
    </source>
</reference>
<name>A0A5B7FPY6_PORTR</name>